<protein>
    <recommendedName>
        <fullName evidence="2">Glycine--tRNA ligase</fullName>
    </recommendedName>
</protein>
<sequence length="31" mass="3491">MPDKVDMEKIVSLCKRRGFVFQSSEIYGGLG</sequence>
<reference evidence="1" key="1">
    <citation type="journal article" date="2014" name="Front. Microbiol.">
        <title>High frequency of phylogenetically diverse reductive dehalogenase-homologous genes in deep subseafloor sedimentary metagenomes.</title>
        <authorList>
            <person name="Kawai M."/>
            <person name="Futagami T."/>
            <person name="Toyoda A."/>
            <person name="Takaki Y."/>
            <person name="Nishi S."/>
            <person name="Hori S."/>
            <person name="Arai W."/>
            <person name="Tsubouchi T."/>
            <person name="Morono Y."/>
            <person name="Uchiyama I."/>
            <person name="Ito T."/>
            <person name="Fujiyama A."/>
            <person name="Inagaki F."/>
            <person name="Takami H."/>
        </authorList>
    </citation>
    <scope>NUCLEOTIDE SEQUENCE</scope>
    <source>
        <strain evidence="1">Expedition CK06-06</strain>
    </source>
</reference>
<comment type="caution">
    <text evidence="1">The sequence shown here is derived from an EMBL/GenBank/DDBJ whole genome shotgun (WGS) entry which is preliminary data.</text>
</comment>
<feature type="non-terminal residue" evidence="1">
    <location>
        <position position="31"/>
    </location>
</feature>
<evidence type="ECO:0000313" key="1">
    <source>
        <dbReference type="EMBL" id="GAH87991.1"/>
    </source>
</evidence>
<dbReference type="InterPro" id="IPR045864">
    <property type="entry name" value="aa-tRNA-synth_II/BPL/LPL"/>
</dbReference>
<dbReference type="EMBL" id="BARU01040093">
    <property type="protein sequence ID" value="GAH87991.1"/>
    <property type="molecule type" value="Genomic_DNA"/>
</dbReference>
<evidence type="ECO:0008006" key="2">
    <source>
        <dbReference type="Google" id="ProtNLM"/>
    </source>
</evidence>
<gene>
    <name evidence="1" type="ORF">S03H2_62041</name>
</gene>
<accession>X1IZY5</accession>
<dbReference type="Gene3D" id="3.30.930.10">
    <property type="entry name" value="Bira Bifunctional Protein, Domain 2"/>
    <property type="match status" value="1"/>
</dbReference>
<dbReference type="AlphaFoldDB" id="X1IZY5"/>
<organism evidence="1">
    <name type="scientific">marine sediment metagenome</name>
    <dbReference type="NCBI Taxonomy" id="412755"/>
    <lineage>
        <taxon>unclassified sequences</taxon>
        <taxon>metagenomes</taxon>
        <taxon>ecological metagenomes</taxon>
    </lineage>
</organism>
<proteinExistence type="predicted"/>
<name>X1IZY5_9ZZZZ</name>